<protein>
    <submittedName>
        <fullName evidence="1">Uncharacterized protein</fullName>
    </submittedName>
</protein>
<reference evidence="1" key="1">
    <citation type="submission" date="2020-07" db="EMBL/GenBank/DDBJ databases">
        <title>Multicomponent nature underlies the extraordinary mechanical properties of spider dragline silk.</title>
        <authorList>
            <person name="Kono N."/>
            <person name="Nakamura H."/>
            <person name="Mori M."/>
            <person name="Yoshida Y."/>
            <person name="Ohtoshi R."/>
            <person name="Malay A.D."/>
            <person name="Moran D.A.P."/>
            <person name="Tomita M."/>
            <person name="Numata K."/>
            <person name="Arakawa K."/>
        </authorList>
    </citation>
    <scope>NUCLEOTIDE SEQUENCE</scope>
</reference>
<name>A0A8X6LUN8_TRICU</name>
<proteinExistence type="predicted"/>
<dbReference type="EMBL" id="BMAO01028319">
    <property type="protein sequence ID" value="GFR23636.1"/>
    <property type="molecule type" value="Genomic_DNA"/>
</dbReference>
<dbReference type="AlphaFoldDB" id="A0A8X6LUN8"/>
<keyword evidence="2" id="KW-1185">Reference proteome</keyword>
<comment type="caution">
    <text evidence="1">The sequence shown here is derived from an EMBL/GenBank/DDBJ whole genome shotgun (WGS) entry which is preliminary data.</text>
</comment>
<sequence>MGGPLARIPPRQGWPAVTAMWRGVEVKLNTKIHTRTYVVMYNAKQFTASASQAGGLQPNDRIPVQATVRLQYHSIPFSIPLLHALIMAQT</sequence>
<evidence type="ECO:0000313" key="1">
    <source>
        <dbReference type="EMBL" id="GFR23636.1"/>
    </source>
</evidence>
<dbReference type="Proteomes" id="UP000887116">
    <property type="component" value="Unassembled WGS sequence"/>
</dbReference>
<accession>A0A8X6LUN8</accession>
<evidence type="ECO:0000313" key="2">
    <source>
        <dbReference type="Proteomes" id="UP000887116"/>
    </source>
</evidence>
<organism evidence="1 2">
    <name type="scientific">Trichonephila clavata</name>
    <name type="common">Joro spider</name>
    <name type="synonym">Nephila clavata</name>
    <dbReference type="NCBI Taxonomy" id="2740835"/>
    <lineage>
        <taxon>Eukaryota</taxon>
        <taxon>Metazoa</taxon>
        <taxon>Ecdysozoa</taxon>
        <taxon>Arthropoda</taxon>
        <taxon>Chelicerata</taxon>
        <taxon>Arachnida</taxon>
        <taxon>Araneae</taxon>
        <taxon>Araneomorphae</taxon>
        <taxon>Entelegynae</taxon>
        <taxon>Araneoidea</taxon>
        <taxon>Nephilidae</taxon>
        <taxon>Trichonephila</taxon>
    </lineage>
</organism>
<gene>
    <name evidence="1" type="ORF">TNCT_737111</name>
</gene>